<sequence>MRSEYYKTKWCPICDQGWVEIVSVISTGELVLCCSECESEWRDPTNIMNNTVETYNNEPIQAADWKDIVEKDWDKYVIE</sequence>
<evidence type="ECO:0000313" key="1">
    <source>
        <dbReference type="EMBL" id="QUE54496.1"/>
    </source>
</evidence>
<accession>A0ABX7YKY7</accession>
<dbReference type="Proteomes" id="UP000677616">
    <property type="component" value="Chromosome"/>
</dbReference>
<reference evidence="1 2" key="1">
    <citation type="submission" date="2021-04" db="EMBL/GenBank/DDBJ databases">
        <title>Complete genome sequence of a novel Streptococcus species.</title>
        <authorList>
            <person name="Teng J.L.L."/>
        </authorList>
    </citation>
    <scope>NUCLEOTIDE SEQUENCE [LARGE SCALE GENOMIC DNA]</scope>
    <source>
        <strain evidence="1 2">HKU75</strain>
    </source>
</reference>
<organism evidence="1 2">
    <name type="scientific">Streptococcus oriscaviae</name>
    <dbReference type="NCBI Taxonomy" id="2781599"/>
    <lineage>
        <taxon>Bacteria</taxon>
        <taxon>Bacillati</taxon>
        <taxon>Bacillota</taxon>
        <taxon>Bacilli</taxon>
        <taxon>Lactobacillales</taxon>
        <taxon>Streptococcaceae</taxon>
        <taxon>Streptococcus</taxon>
    </lineage>
</organism>
<keyword evidence="2" id="KW-1185">Reference proteome</keyword>
<evidence type="ECO:0000313" key="2">
    <source>
        <dbReference type="Proteomes" id="UP000677616"/>
    </source>
</evidence>
<name>A0ABX7YKY7_9STRE</name>
<dbReference type="EMBL" id="CP073084">
    <property type="protein sequence ID" value="QUE54496.1"/>
    <property type="molecule type" value="Genomic_DNA"/>
</dbReference>
<gene>
    <name evidence="1" type="ORF">INT76_00955</name>
</gene>
<proteinExistence type="predicted"/>
<dbReference type="RefSeq" id="WP_212571205.1">
    <property type="nucleotide sequence ID" value="NZ_CP073084.1"/>
</dbReference>
<protein>
    <submittedName>
        <fullName evidence="1">Uncharacterized protein</fullName>
    </submittedName>
</protein>